<feature type="domain" description="C2H2-type" evidence="9">
    <location>
        <begin position="32"/>
        <end position="59"/>
    </location>
</feature>
<dbReference type="Pfam" id="PF00096">
    <property type="entry name" value="zf-C2H2"/>
    <property type="match status" value="2"/>
</dbReference>
<evidence type="ECO:0000256" key="4">
    <source>
        <dbReference type="ARBA" id="ARBA00022771"/>
    </source>
</evidence>
<sequence length="137" mass="15272">EKPYKCLDCGKSFTRSSNRNAHQRLHGGARPFPCSDRGKNFGQSPDPGEHRRPHANRRPHPCPKCGKSLGWSSELGVHQGIPQGGERPPPPPPHQCSQCSHLRGQRRTQLGQRPYACGDCGKSFSYSSAFLKHRRSH</sequence>
<keyword evidence="5" id="KW-0862">Zinc</keyword>
<dbReference type="EMBL" id="VZUD01005317">
    <property type="protein sequence ID" value="NXV24933.1"/>
    <property type="molecule type" value="Genomic_DNA"/>
</dbReference>
<dbReference type="FunFam" id="3.30.160.60:FF:000135">
    <property type="entry name" value="Zinc finger protein 358"/>
    <property type="match status" value="1"/>
</dbReference>
<feature type="non-terminal residue" evidence="10">
    <location>
        <position position="1"/>
    </location>
</feature>
<feature type="domain" description="C2H2-type" evidence="9">
    <location>
        <begin position="60"/>
        <end position="88"/>
    </location>
</feature>
<evidence type="ECO:0000256" key="7">
    <source>
        <dbReference type="PROSITE-ProRule" id="PRU00042"/>
    </source>
</evidence>
<dbReference type="SMART" id="SM00355">
    <property type="entry name" value="ZnF_C2H2"/>
    <property type="match status" value="3"/>
</dbReference>
<evidence type="ECO:0000256" key="2">
    <source>
        <dbReference type="ARBA" id="ARBA00022723"/>
    </source>
</evidence>
<dbReference type="AlphaFoldDB" id="A0A7L3SAY6"/>
<evidence type="ECO:0000256" key="1">
    <source>
        <dbReference type="ARBA" id="ARBA00006991"/>
    </source>
</evidence>
<evidence type="ECO:0000256" key="6">
    <source>
        <dbReference type="ARBA" id="ARBA00023242"/>
    </source>
</evidence>
<evidence type="ECO:0000256" key="3">
    <source>
        <dbReference type="ARBA" id="ARBA00022737"/>
    </source>
</evidence>
<proteinExistence type="inferred from homology"/>
<comment type="caution">
    <text evidence="10">The sequence shown here is derived from an EMBL/GenBank/DDBJ whole genome shotgun (WGS) entry which is preliminary data.</text>
</comment>
<feature type="domain" description="C2H2-type" evidence="9">
    <location>
        <begin position="4"/>
        <end position="31"/>
    </location>
</feature>
<keyword evidence="2" id="KW-0479">Metal-binding</keyword>
<feature type="domain" description="C2H2-type" evidence="9">
    <location>
        <begin position="115"/>
        <end position="137"/>
    </location>
</feature>
<dbReference type="PROSITE" id="PS50157">
    <property type="entry name" value="ZINC_FINGER_C2H2_2"/>
    <property type="match status" value="4"/>
</dbReference>
<dbReference type="GO" id="GO:0008270">
    <property type="term" value="F:zinc ion binding"/>
    <property type="evidence" value="ECO:0007669"/>
    <property type="project" value="UniProtKB-KW"/>
</dbReference>
<reference evidence="10 11" key="1">
    <citation type="submission" date="2019-09" db="EMBL/GenBank/DDBJ databases">
        <title>Bird 10,000 Genomes (B10K) Project - Family phase.</title>
        <authorList>
            <person name="Zhang G."/>
        </authorList>
    </citation>
    <scope>NUCLEOTIDE SEQUENCE [LARGE SCALE GENOMIC DNA]</scope>
    <source>
        <strain evidence="10">OUT-0020</strain>
        <tissue evidence="10">Liver</tissue>
    </source>
</reference>
<keyword evidence="6" id="KW-0539">Nucleus</keyword>
<dbReference type="Proteomes" id="UP000578766">
    <property type="component" value="Unassembled WGS sequence"/>
</dbReference>
<dbReference type="FunFam" id="3.30.160.60:FF:000514">
    <property type="entry name" value="Uncharacterized protein"/>
    <property type="match status" value="1"/>
</dbReference>
<protein>
    <submittedName>
        <fullName evidence="10">ZSCA2 protein</fullName>
    </submittedName>
</protein>
<name>A0A7L3SAY6_CEPGR</name>
<dbReference type="InterPro" id="IPR013087">
    <property type="entry name" value="Znf_C2H2_type"/>
</dbReference>
<organism evidence="10 11">
    <name type="scientific">Cepphus grylle</name>
    <name type="common">Black guillemot</name>
    <name type="synonym">Alca grylle</name>
    <dbReference type="NCBI Taxonomy" id="28697"/>
    <lineage>
        <taxon>Eukaryota</taxon>
        <taxon>Metazoa</taxon>
        <taxon>Chordata</taxon>
        <taxon>Craniata</taxon>
        <taxon>Vertebrata</taxon>
        <taxon>Euteleostomi</taxon>
        <taxon>Archelosauria</taxon>
        <taxon>Archosauria</taxon>
        <taxon>Dinosauria</taxon>
        <taxon>Saurischia</taxon>
        <taxon>Theropoda</taxon>
        <taxon>Coelurosauria</taxon>
        <taxon>Aves</taxon>
        <taxon>Neognathae</taxon>
        <taxon>Neoaves</taxon>
        <taxon>Charadriiformes</taxon>
        <taxon>Alcidae</taxon>
        <taxon>Cepphus</taxon>
    </lineage>
</organism>
<dbReference type="Gene3D" id="3.30.160.60">
    <property type="entry name" value="Classic Zinc Finger"/>
    <property type="match status" value="3"/>
</dbReference>
<evidence type="ECO:0000313" key="11">
    <source>
        <dbReference type="Proteomes" id="UP000578766"/>
    </source>
</evidence>
<dbReference type="InterPro" id="IPR050826">
    <property type="entry name" value="Krueppel_C2H2_ZnFinger"/>
</dbReference>
<dbReference type="InterPro" id="IPR036236">
    <property type="entry name" value="Znf_C2H2_sf"/>
</dbReference>
<feature type="region of interest" description="Disordered" evidence="8">
    <location>
        <begin position="13"/>
        <end position="113"/>
    </location>
</feature>
<feature type="compositionally biased region" description="Basic residues" evidence="8">
    <location>
        <begin position="51"/>
        <end position="61"/>
    </location>
</feature>
<evidence type="ECO:0000313" key="10">
    <source>
        <dbReference type="EMBL" id="NXV24933.1"/>
    </source>
</evidence>
<evidence type="ECO:0000256" key="5">
    <source>
        <dbReference type="ARBA" id="ARBA00022833"/>
    </source>
</evidence>
<gene>
    <name evidence="10" type="primary">Zscan2_2</name>
    <name evidence="10" type="ORF">CEPGRY_R07503</name>
</gene>
<dbReference type="SUPFAM" id="SSF57667">
    <property type="entry name" value="beta-beta-alpha zinc fingers"/>
    <property type="match status" value="3"/>
</dbReference>
<feature type="non-terminal residue" evidence="10">
    <location>
        <position position="137"/>
    </location>
</feature>
<dbReference type="PROSITE" id="PS00028">
    <property type="entry name" value="ZINC_FINGER_C2H2_1"/>
    <property type="match status" value="2"/>
</dbReference>
<evidence type="ECO:0000259" key="9">
    <source>
        <dbReference type="PROSITE" id="PS50157"/>
    </source>
</evidence>
<dbReference type="PANTHER" id="PTHR24377">
    <property type="entry name" value="IP01015P-RELATED"/>
    <property type="match status" value="1"/>
</dbReference>
<evidence type="ECO:0000256" key="8">
    <source>
        <dbReference type="SAM" id="MobiDB-lite"/>
    </source>
</evidence>
<keyword evidence="4 7" id="KW-0863">Zinc-finger</keyword>
<comment type="similarity">
    <text evidence="1">Belongs to the krueppel C2H2-type zinc-finger protein family.</text>
</comment>
<keyword evidence="3" id="KW-0677">Repeat</keyword>
<keyword evidence="11" id="KW-1185">Reference proteome</keyword>
<accession>A0A7L3SAY6</accession>